<dbReference type="Proteomes" id="UP000602510">
    <property type="component" value="Unassembled WGS sequence"/>
</dbReference>
<gene>
    <name evidence="1" type="ORF">GN244_ATG01208</name>
</gene>
<evidence type="ECO:0000313" key="2">
    <source>
        <dbReference type="Proteomes" id="UP000602510"/>
    </source>
</evidence>
<proteinExistence type="predicted"/>
<sequence length="233" mass="25609">MNPSLMATRNALPLTNPATLMYIREKTAATNAEMTTNSANGQPRKPTARFSRKMKELLSGKKAEREQGATDLPAKKSPFYRQFVEARAFVNTGLPRNDGTAQLEAARSFSLCNLHRRSTAPQDSSYNTAMNAHTRFALPLNTHGSLKLLHDKTQANVDNRTDKAINQTAAATTTTNQQRHNSKFSQKMRMLLPGKKTNAGSASEDSKATVSVRKRATTAHLISSHAFVQLGRP</sequence>
<comment type="caution">
    <text evidence="1">The sequence shown here is derived from an EMBL/GenBank/DDBJ whole genome shotgun (WGS) entry which is preliminary data.</text>
</comment>
<reference evidence="1" key="1">
    <citation type="submission" date="2020-04" db="EMBL/GenBank/DDBJ databases">
        <title>Hybrid Assembly of Korean Phytophthora infestans isolates.</title>
        <authorList>
            <person name="Prokchorchik M."/>
            <person name="Lee Y."/>
            <person name="Seo J."/>
            <person name="Cho J.-H."/>
            <person name="Park Y.-E."/>
            <person name="Jang D.-C."/>
            <person name="Im J.-S."/>
            <person name="Choi J.-G."/>
            <person name="Park H.-J."/>
            <person name="Lee G.-B."/>
            <person name="Lee Y.-G."/>
            <person name="Hong S.-Y."/>
            <person name="Cho K."/>
            <person name="Sohn K.H."/>
        </authorList>
    </citation>
    <scope>NUCLEOTIDE SEQUENCE</scope>
    <source>
        <strain evidence="1">KR_1_A1</strain>
    </source>
</reference>
<protein>
    <submittedName>
        <fullName evidence="1">Uncharacterized protein</fullName>
    </submittedName>
</protein>
<accession>A0A833TB25</accession>
<organism evidence="1 2">
    <name type="scientific">Phytophthora infestans</name>
    <name type="common">Potato late blight agent</name>
    <name type="synonym">Botrytis infestans</name>
    <dbReference type="NCBI Taxonomy" id="4787"/>
    <lineage>
        <taxon>Eukaryota</taxon>
        <taxon>Sar</taxon>
        <taxon>Stramenopiles</taxon>
        <taxon>Oomycota</taxon>
        <taxon>Peronosporomycetes</taxon>
        <taxon>Peronosporales</taxon>
        <taxon>Peronosporaceae</taxon>
        <taxon>Phytophthora</taxon>
    </lineage>
</organism>
<name>A0A833TB25_PHYIN</name>
<keyword evidence="2" id="KW-1185">Reference proteome</keyword>
<dbReference type="AlphaFoldDB" id="A0A833TB25"/>
<evidence type="ECO:0000313" key="1">
    <source>
        <dbReference type="EMBL" id="KAF4046373.1"/>
    </source>
</evidence>
<dbReference type="EMBL" id="WSZM01000017">
    <property type="protein sequence ID" value="KAF4046373.1"/>
    <property type="molecule type" value="Genomic_DNA"/>
</dbReference>